<name>A0AA35UV45_METCP</name>
<dbReference type="AlphaFoldDB" id="A0AA35UV45"/>
<proteinExistence type="predicted"/>
<evidence type="ECO:0000313" key="1">
    <source>
        <dbReference type="EMBL" id="CAI8813662.1"/>
    </source>
</evidence>
<gene>
    <name evidence="1" type="ORF">MCNOR_1802</name>
</gene>
<evidence type="ECO:0000313" key="2">
    <source>
        <dbReference type="Proteomes" id="UP001158598"/>
    </source>
</evidence>
<accession>A0AA35UV45</accession>
<reference evidence="1" key="1">
    <citation type="submission" date="2023-03" db="EMBL/GenBank/DDBJ databases">
        <authorList>
            <person name="Pearce D."/>
        </authorList>
    </citation>
    <scope>NUCLEOTIDE SEQUENCE</scope>
    <source>
        <strain evidence="1">Mc</strain>
    </source>
</reference>
<protein>
    <submittedName>
        <fullName evidence="1">Uncharacterized protein</fullName>
    </submittedName>
</protein>
<sequence length="70" mass="8032">MERGPPWIMLIAPHPAVASRHISIMRAYCRYYDNLVPFMDISAYSASRKGIAPMPARERRFIAIALLQNE</sequence>
<organism evidence="1 2">
    <name type="scientific">Methylococcus capsulatus</name>
    <dbReference type="NCBI Taxonomy" id="414"/>
    <lineage>
        <taxon>Bacteria</taxon>
        <taxon>Pseudomonadati</taxon>
        <taxon>Pseudomonadota</taxon>
        <taxon>Gammaproteobacteria</taxon>
        <taxon>Methylococcales</taxon>
        <taxon>Methylococcaceae</taxon>
        <taxon>Methylococcus</taxon>
    </lineage>
</organism>
<dbReference type="Proteomes" id="UP001158598">
    <property type="component" value="Chromosome"/>
</dbReference>
<dbReference type="EMBL" id="OX458332">
    <property type="protein sequence ID" value="CAI8813662.1"/>
    <property type="molecule type" value="Genomic_DNA"/>
</dbReference>